<evidence type="ECO:0000313" key="2">
    <source>
        <dbReference type="Proteomes" id="UP000799302"/>
    </source>
</evidence>
<dbReference type="AlphaFoldDB" id="A0A6A6UCU2"/>
<dbReference type="EMBL" id="MU004235">
    <property type="protein sequence ID" value="KAF2668928.1"/>
    <property type="molecule type" value="Genomic_DNA"/>
</dbReference>
<keyword evidence="2" id="KW-1185">Reference proteome</keyword>
<dbReference type="Proteomes" id="UP000799302">
    <property type="component" value="Unassembled WGS sequence"/>
</dbReference>
<dbReference type="OrthoDB" id="3945550at2759"/>
<sequence>MEGLPVELLLNIFEVVANSHRPSIRDIALVNKGFYTIAARFLYYTVRINIQDEERFSNIVHSISPVIIQNIRCLVIEQPNDSECYRLHEEMLGDKLCKLSTYPKHTKPITGNAYFPTTPSPKPGNRSPTPIEANLCLNGINKDPQRSVVHSIASLIEEIPRLQDLIFACPMQLPPSILFAIHAHHRNCRLQLHGFDFRAFRPNRLDPYDLMLASSPCLFDIMTDPTDWVFESELRQYLREVLTDFLSVFAPNLQELTLMYGNSSKKVPLLISSVPWMGFKSLNIVDVPLRTSTTASL</sequence>
<organism evidence="1 2">
    <name type="scientific">Microthyrium microscopicum</name>
    <dbReference type="NCBI Taxonomy" id="703497"/>
    <lineage>
        <taxon>Eukaryota</taxon>
        <taxon>Fungi</taxon>
        <taxon>Dikarya</taxon>
        <taxon>Ascomycota</taxon>
        <taxon>Pezizomycotina</taxon>
        <taxon>Dothideomycetes</taxon>
        <taxon>Dothideomycetes incertae sedis</taxon>
        <taxon>Microthyriales</taxon>
        <taxon>Microthyriaceae</taxon>
        <taxon>Microthyrium</taxon>
    </lineage>
</organism>
<proteinExistence type="predicted"/>
<accession>A0A6A6UCU2</accession>
<protein>
    <recommendedName>
        <fullName evidence="3">F-box domain-containing protein</fullName>
    </recommendedName>
</protein>
<name>A0A6A6UCU2_9PEZI</name>
<reference evidence="1" key="1">
    <citation type="journal article" date="2020" name="Stud. Mycol.">
        <title>101 Dothideomycetes genomes: a test case for predicting lifestyles and emergence of pathogens.</title>
        <authorList>
            <person name="Haridas S."/>
            <person name="Albert R."/>
            <person name="Binder M."/>
            <person name="Bloem J."/>
            <person name="Labutti K."/>
            <person name="Salamov A."/>
            <person name="Andreopoulos B."/>
            <person name="Baker S."/>
            <person name="Barry K."/>
            <person name="Bills G."/>
            <person name="Bluhm B."/>
            <person name="Cannon C."/>
            <person name="Castanera R."/>
            <person name="Culley D."/>
            <person name="Daum C."/>
            <person name="Ezra D."/>
            <person name="Gonzalez J."/>
            <person name="Henrissat B."/>
            <person name="Kuo A."/>
            <person name="Liang C."/>
            <person name="Lipzen A."/>
            <person name="Lutzoni F."/>
            <person name="Magnuson J."/>
            <person name="Mondo S."/>
            <person name="Nolan M."/>
            <person name="Ohm R."/>
            <person name="Pangilinan J."/>
            <person name="Park H.-J."/>
            <person name="Ramirez L."/>
            <person name="Alfaro M."/>
            <person name="Sun H."/>
            <person name="Tritt A."/>
            <person name="Yoshinaga Y."/>
            <person name="Zwiers L.-H."/>
            <person name="Turgeon B."/>
            <person name="Goodwin S."/>
            <person name="Spatafora J."/>
            <person name="Crous P."/>
            <person name="Grigoriev I."/>
        </authorList>
    </citation>
    <scope>NUCLEOTIDE SEQUENCE</scope>
    <source>
        <strain evidence="1">CBS 115976</strain>
    </source>
</reference>
<evidence type="ECO:0008006" key="3">
    <source>
        <dbReference type="Google" id="ProtNLM"/>
    </source>
</evidence>
<evidence type="ECO:0000313" key="1">
    <source>
        <dbReference type="EMBL" id="KAF2668928.1"/>
    </source>
</evidence>
<gene>
    <name evidence="1" type="ORF">BT63DRAFT_424657</name>
</gene>